<evidence type="ECO:0000256" key="6">
    <source>
        <dbReference type="RuleBase" id="RU361202"/>
    </source>
</evidence>
<organism evidence="11 12">
    <name type="scientific">Pseudovirgaria hyperparasitica</name>
    <dbReference type="NCBI Taxonomy" id="470096"/>
    <lineage>
        <taxon>Eukaryota</taxon>
        <taxon>Fungi</taxon>
        <taxon>Dikarya</taxon>
        <taxon>Ascomycota</taxon>
        <taxon>Pezizomycotina</taxon>
        <taxon>Dothideomycetes</taxon>
        <taxon>Dothideomycetes incertae sedis</taxon>
        <taxon>Acrospermales</taxon>
        <taxon>Acrospermaceae</taxon>
        <taxon>Pseudovirgaria</taxon>
    </lineage>
</organism>
<evidence type="ECO:0000259" key="10">
    <source>
        <dbReference type="Pfam" id="PF20638"/>
    </source>
</evidence>
<protein>
    <recommendedName>
        <fullName evidence="6">Autophagy protein 5</fullName>
    </recommendedName>
</protein>
<dbReference type="GeneID" id="54481966"/>
<keyword evidence="12" id="KW-1185">Reference proteome</keyword>
<evidence type="ECO:0000256" key="7">
    <source>
        <dbReference type="SAM" id="MobiDB-lite"/>
    </source>
</evidence>
<dbReference type="PANTHER" id="PTHR13040:SF2">
    <property type="entry name" value="AUTOPHAGY PROTEIN 5"/>
    <property type="match status" value="1"/>
</dbReference>
<evidence type="ECO:0000256" key="4">
    <source>
        <dbReference type="ARBA" id="ARBA00022843"/>
    </source>
</evidence>
<dbReference type="GO" id="GO:0044233">
    <property type="term" value="C:mitochondria-associated endoplasmic reticulum membrane contact site"/>
    <property type="evidence" value="ECO:0007669"/>
    <property type="project" value="TreeGrafter"/>
</dbReference>
<dbReference type="GO" id="GO:0006995">
    <property type="term" value="P:cellular response to nitrogen starvation"/>
    <property type="evidence" value="ECO:0007669"/>
    <property type="project" value="TreeGrafter"/>
</dbReference>
<proteinExistence type="inferred from homology"/>
<dbReference type="Gene3D" id="1.10.246.190">
    <property type="entry name" value="Autophagy protein Apg5, helix rich domain"/>
    <property type="match status" value="1"/>
</dbReference>
<feature type="domain" description="Autophagy protein ATG5 alpha-helical bundle region" evidence="9">
    <location>
        <begin position="163"/>
        <end position="219"/>
    </location>
</feature>
<feature type="domain" description="Autophagy protein ATG5 UblA" evidence="10">
    <location>
        <begin position="14"/>
        <end position="147"/>
    </location>
</feature>
<dbReference type="PANTHER" id="PTHR13040">
    <property type="entry name" value="AUTOPHAGY PROTEIN 5"/>
    <property type="match status" value="1"/>
</dbReference>
<feature type="compositionally biased region" description="Low complexity" evidence="7">
    <location>
        <begin position="106"/>
        <end position="117"/>
    </location>
</feature>
<dbReference type="GO" id="GO:0034727">
    <property type="term" value="P:piecemeal microautophagy of the nucleus"/>
    <property type="evidence" value="ECO:0007669"/>
    <property type="project" value="TreeGrafter"/>
</dbReference>
<dbReference type="Gene3D" id="3.10.20.620">
    <property type="match status" value="1"/>
</dbReference>
<keyword evidence="4 6" id="KW-0832">Ubl conjugation</keyword>
<evidence type="ECO:0000256" key="5">
    <source>
        <dbReference type="ARBA" id="ARBA00023006"/>
    </source>
</evidence>
<dbReference type="GO" id="GO:0034045">
    <property type="term" value="C:phagophore assembly site membrane"/>
    <property type="evidence" value="ECO:0007669"/>
    <property type="project" value="UniProtKB-SubCell"/>
</dbReference>
<dbReference type="GO" id="GO:0000422">
    <property type="term" value="P:autophagy of mitochondrion"/>
    <property type="evidence" value="ECO:0007669"/>
    <property type="project" value="TreeGrafter"/>
</dbReference>
<dbReference type="InterPro" id="IPR048318">
    <property type="entry name" value="ATG5_UblB"/>
</dbReference>
<gene>
    <name evidence="11" type="ORF">EJ05DRAFT_340243</name>
</gene>
<dbReference type="GO" id="GO:0061908">
    <property type="term" value="C:phagophore"/>
    <property type="evidence" value="ECO:0007669"/>
    <property type="project" value="TreeGrafter"/>
</dbReference>
<keyword evidence="5 6" id="KW-0072">Autophagy</keyword>
<keyword evidence="6" id="KW-0813">Transport</keyword>
<reference evidence="11" key="1">
    <citation type="journal article" date="2020" name="Stud. Mycol.">
        <title>101 Dothideomycetes genomes: a test case for predicting lifestyles and emergence of pathogens.</title>
        <authorList>
            <person name="Haridas S."/>
            <person name="Albert R."/>
            <person name="Binder M."/>
            <person name="Bloem J."/>
            <person name="Labutti K."/>
            <person name="Salamov A."/>
            <person name="Andreopoulos B."/>
            <person name="Baker S."/>
            <person name="Barry K."/>
            <person name="Bills G."/>
            <person name="Bluhm B."/>
            <person name="Cannon C."/>
            <person name="Castanera R."/>
            <person name="Culley D."/>
            <person name="Daum C."/>
            <person name="Ezra D."/>
            <person name="Gonzalez J."/>
            <person name="Henrissat B."/>
            <person name="Kuo A."/>
            <person name="Liang C."/>
            <person name="Lipzen A."/>
            <person name="Lutzoni F."/>
            <person name="Magnuson J."/>
            <person name="Mondo S."/>
            <person name="Nolan M."/>
            <person name="Ohm R."/>
            <person name="Pangilinan J."/>
            <person name="Park H.-J."/>
            <person name="Ramirez L."/>
            <person name="Alfaro M."/>
            <person name="Sun H."/>
            <person name="Tritt A."/>
            <person name="Yoshinaga Y."/>
            <person name="Zwiers L.-H."/>
            <person name="Turgeon B."/>
            <person name="Goodwin S."/>
            <person name="Spatafora J."/>
            <person name="Crous P."/>
            <person name="Grigoriev I."/>
        </authorList>
    </citation>
    <scope>NUCLEOTIDE SEQUENCE</scope>
    <source>
        <strain evidence="11">CBS 121739</strain>
    </source>
</reference>
<keyword evidence="3 6" id="KW-1017">Isopeptide bond</keyword>
<dbReference type="OrthoDB" id="272162at2759"/>
<evidence type="ECO:0000259" key="8">
    <source>
        <dbReference type="Pfam" id="PF04106"/>
    </source>
</evidence>
<dbReference type="InterPro" id="IPR042526">
    <property type="entry name" value="Atg5_HR"/>
</dbReference>
<feature type="region of interest" description="Disordered" evidence="7">
    <location>
        <begin position="104"/>
        <end position="137"/>
    </location>
</feature>
<evidence type="ECO:0000313" key="12">
    <source>
        <dbReference type="Proteomes" id="UP000799437"/>
    </source>
</evidence>
<dbReference type="GO" id="GO:0019776">
    <property type="term" value="F:Atg8-family ligase activity"/>
    <property type="evidence" value="ECO:0007669"/>
    <property type="project" value="TreeGrafter"/>
</dbReference>
<dbReference type="InterPro" id="IPR042527">
    <property type="entry name" value="Atg5_UblA_dom_sf"/>
</dbReference>
<dbReference type="Pfam" id="PF04106">
    <property type="entry name" value="ATG5_UblB"/>
    <property type="match status" value="1"/>
</dbReference>
<dbReference type="Proteomes" id="UP000799437">
    <property type="component" value="Unassembled WGS sequence"/>
</dbReference>
<evidence type="ECO:0000256" key="1">
    <source>
        <dbReference type="ARBA" id="ARBA00004623"/>
    </source>
</evidence>
<name>A0A6A6W9N8_9PEZI</name>
<comment type="function">
    <text evidence="6">Involved in cytoplasm to vacuole transport (Cvt) and autophagic vesicle formation.</text>
</comment>
<dbReference type="AlphaFoldDB" id="A0A6A6W9N8"/>
<evidence type="ECO:0000313" key="11">
    <source>
        <dbReference type="EMBL" id="KAF2759275.1"/>
    </source>
</evidence>
<dbReference type="GO" id="GO:0034274">
    <property type="term" value="C:Atg12-Atg5-Atg16 complex"/>
    <property type="evidence" value="ECO:0007669"/>
    <property type="project" value="TreeGrafter"/>
</dbReference>
<evidence type="ECO:0000256" key="3">
    <source>
        <dbReference type="ARBA" id="ARBA00022499"/>
    </source>
</evidence>
<sequence>MTAPSRPRSLLNQVWNGSIPLEIRLASEECRTYDQSDPYLIQCPRVSYWPFLLPRIHSFFATSLINPEVSFSDGWLSFEDVPLKWQYPMGLLYDLYAGTEPFRPDTSAPAAATPTPEESNEAEQSGALPRPGSSSSSTQPWKLVLHFTDWPQEHLVQLDDQGKHMQDAYINAVKEADFLRNGSAKVVMSLSKQDSTTLYSAVQDHSLQSYYPIYQKFLKPPGGPALRHVPLKLYMPSTSTSATSTSTAVAAAASSSTDEPAPPTAAGMLRIVQTLVTPLAPGGRAQNTLGAVLNTVLPALFPSRRRNLLAEPVLHGAVVPLAAPVEELLKEAAYADGWLHVVVSMMG</sequence>
<comment type="subcellular location">
    <subcellularLocation>
        <location evidence="1 6">Preautophagosomal structure membrane</location>
        <topology evidence="1 6">Peripheral membrane protein</topology>
    </subcellularLocation>
</comment>
<dbReference type="Pfam" id="PF20638">
    <property type="entry name" value="ATG5_UblA"/>
    <property type="match status" value="1"/>
</dbReference>
<dbReference type="GO" id="GO:0005776">
    <property type="term" value="C:autophagosome"/>
    <property type="evidence" value="ECO:0007669"/>
    <property type="project" value="TreeGrafter"/>
</dbReference>
<dbReference type="Gene3D" id="3.10.20.90">
    <property type="entry name" value="Phosphatidylinositol 3-kinase Catalytic Subunit, Chain A, domain 1"/>
    <property type="match status" value="1"/>
</dbReference>
<accession>A0A6A6W9N8</accession>
<dbReference type="RefSeq" id="XP_033601726.1">
    <property type="nucleotide sequence ID" value="XM_033740912.1"/>
</dbReference>
<dbReference type="Pfam" id="PF20637">
    <property type="entry name" value="ATG5_HBR"/>
    <property type="match status" value="1"/>
</dbReference>
<dbReference type="InterPro" id="IPR048939">
    <property type="entry name" value="ATG5_UblA"/>
</dbReference>
<dbReference type="EMBL" id="ML996570">
    <property type="protein sequence ID" value="KAF2759275.1"/>
    <property type="molecule type" value="Genomic_DNA"/>
</dbReference>
<comment type="subunit">
    <text evidence="6">Conjugated with ATG12.</text>
</comment>
<dbReference type="InterPro" id="IPR007239">
    <property type="entry name" value="Atg5"/>
</dbReference>
<evidence type="ECO:0000256" key="2">
    <source>
        <dbReference type="ARBA" id="ARBA00006910"/>
    </source>
</evidence>
<evidence type="ECO:0000259" key="9">
    <source>
        <dbReference type="Pfam" id="PF20637"/>
    </source>
</evidence>
<feature type="domain" description="Autophagy protein ATG5 UblB" evidence="8">
    <location>
        <begin position="228"/>
        <end position="343"/>
    </location>
</feature>
<comment type="similarity">
    <text evidence="2 6">Belongs to the ATG5 family.</text>
</comment>
<dbReference type="InterPro" id="IPR048940">
    <property type="entry name" value="ATG5_HBR"/>
</dbReference>
<keyword evidence="6" id="KW-0472">Membrane</keyword>